<feature type="compositionally biased region" description="Low complexity" evidence="1">
    <location>
        <begin position="555"/>
        <end position="565"/>
    </location>
</feature>
<feature type="region of interest" description="Disordered" evidence="1">
    <location>
        <begin position="555"/>
        <end position="578"/>
    </location>
</feature>
<keyword evidence="2" id="KW-1133">Transmembrane helix</keyword>
<organism evidence="3 4">
    <name type="scientific">Polarella glacialis</name>
    <name type="common">Dinoflagellate</name>
    <dbReference type="NCBI Taxonomy" id="89957"/>
    <lineage>
        <taxon>Eukaryota</taxon>
        <taxon>Sar</taxon>
        <taxon>Alveolata</taxon>
        <taxon>Dinophyceae</taxon>
        <taxon>Suessiales</taxon>
        <taxon>Suessiaceae</taxon>
        <taxon>Polarella</taxon>
    </lineage>
</organism>
<feature type="region of interest" description="Disordered" evidence="1">
    <location>
        <begin position="750"/>
        <end position="783"/>
    </location>
</feature>
<protein>
    <submittedName>
        <fullName evidence="3">Uncharacterized protein</fullName>
    </submittedName>
</protein>
<gene>
    <name evidence="3" type="ORF">PGLA1383_LOCUS10399</name>
</gene>
<feature type="compositionally biased region" description="Acidic residues" evidence="1">
    <location>
        <begin position="209"/>
        <end position="240"/>
    </location>
</feature>
<keyword evidence="4" id="KW-1185">Reference proteome</keyword>
<reference evidence="3" key="1">
    <citation type="submission" date="2021-02" db="EMBL/GenBank/DDBJ databases">
        <authorList>
            <person name="Dougan E. K."/>
            <person name="Rhodes N."/>
            <person name="Thang M."/>
            <person name="Chan C."/>
        </authorList>
    </citation>
    <scope>NUCLEOTIDE SEQUENCE</scope>
</reference>
<feature type="compositionally biased region" description="Low complexity" evidence="1">
    <location>
        <begin position="750"/>
        <end position="774"/>
    </location>
</feature>
<feature type="region of interest" description="Disordered" evidence="1">
    <location>
        <begin position="209"/>
        <end position="242"/>
    </location>
</feature>
<accession>A0A813E1A6</accession>
<feature type="compositionally biased region" description="Acidic residues" evidence="1">
    <location>
        <begin position="568"/>
        <end position="578"/>
    </location>
</feature>
<evidence type="ECO:0000256" key="2">
    <source>
        <dbReference type="SAM" id="Phobius"/>
    </source>
</evidence>
<keyword evidence="2" id="KW-0472">Membrane</keyword>
<feature type="region of interest" description="Disordered" evidence="1">
    <location>
        <begin position="1055"/>
        <end position="1082"/>
    </location>
</feature>
<feature type="region of interest" description="Disordered" evidence="1">
    <location>
        <begin position="329"/>
        <end position="364"/>
    </location>
</feature>
<feature type="region of interest" description="Disordered" evidence="1">
    <location>
        <begin position="73"/>
        <end position="104"/>
    </location>
</feature>
<sequence>LIYACVQNYAYTFPDDLYELLWPRSFCLEAQNKHLCHFTGCHPRRAMKCLIAAAVVVLTLTFAGFADASPAGSDHPGVQEASHPAGSAAEAAHHDEGEANSEDVELLPNSTEIVYDSENVSHSFGNSIVCHYGQLCNGGWALRTSAVKVCMGDIVCAKPDAVAQGHEGQGDENMELPSNVLEQAQLLDNKTDFARDLANISQSLGNLIEEEEEEQEEEEEEQEEEEDPEEEEEQEEEDPVAEVPGAAPAQVVVQAAEFAGVPGPGEEGSRAVGEASFATDGERMPAISNRWSQKHLGHLTGCQPRAMKCLIAAAVVVLTLTFAGFADASPAGSDHPGVQEASHPAGSAAEAAHHDEGEANSEDVELLPNSTEIVYDSENVSHSFGNSIVCHYGQLCNGGWALRTSEVKVCMGDIVCAKPDAVAQGHEGQGNKNMELPSDVLEQAQLLDNKSDAARDLANISQSLGNLIVCRGARVCHGGWTWRGRGKVCRGGFACAGGSGGGGSWRRPGGGWSGGSGGCAGVRVCRGAWTWRGRVKSCQGGFVCRGRGLQDSVQEASHPAGSAAEAAHDDEGEASSEDVELLPNSTEIVYDSENVSHSFGNSIVCHYGQLCIGGWALRTREVKVCMGDIVCAKPDAVAQGHEGQGDENMELPSNVLEQAQLLDNKTDFARDLANISQSLGNLIVCRGARVCHGGWMWRGEGSRAVGEGSFATDGERMPATSHRWSQELPAMKCLIAAAVGVLTLTLAGSADASPAGSDHPGVQEASHPAGSAAEAAHHDEGEANSEDVCMGDIVCAKPDAVAQGHEGQGDENLELPSNVLEQVQLPDNKSDFARDLANISQSLGNLIVCRGARVAARCVGGFVCHGRGLQDSVQEASQLAGSAAEAAHHDEGEAHSEDVELLPNSTEIVYDSENVSHSFGNSIVCHYGQLCNGGWALRTSEVKVCMGDIVCATPDAVDEGHEGQGDENMELPGNVLEQVQLPDDKADFARDLANISQSLGNLIVCRGARVAPMCVAGALLVHMEDPVVEVPGGGAVVGQAAQVVVPASEFVGVPGPGGAESRAVGEASLAEDGERMPAMGHC</sequence>
<feature type="compositionally biased region" description="Low complexity" evidence="1">
    <location>
        <begin position="340"/>
        <end position="350"/>
    </location>
</feature>
<feature type="transmembrane region" description="Helical" evidence="2">
    <location>
        <begin position="49"/>
        <end position="66"/>
    </location>
</feature>
<proteinExistence type="predicted"/>
<name>A0A813E1A6_POLGL</name>
<comment type="caution">
    <text evidence="3">The sequence shown here is derived from an EMBL/GenBank/DDBJ whole genome shotgun (WGS) entry which is preliminary data.</text>
</comment>
<keyword evidence="2" id="KW-0812">Transmembrane</keyword>
<feature type="non-terminal residue" evidence="3">
    <location>
        <position position="1"/>
    </location>
</feature>
<dbReference type="AlphaFoldDB" id="A0A813E1A6"/>
<evidence type="ECO:0000313" key="3">
    <source>
        <dbReference type="EMBL" id="CAE8591734.1"/>
    </source>
</evidence>
<feature type="compositionally biased region" description="Low complexity" evidence="1">
    <location>
        <begin position="80"/>
        <end position="90"/>
    </location>
</feature>
<evidence type="ECO:0000313" key="4">
    <source>
        <dbReference type="Proteomes" id="UP000654075"/>
    </source>
</evidence>
<dbReference type="EMBL" id="CAJNNV010005161">
    <property type="protein sequence ID" value="CAE8591734.1"/>
    <property type="molecule type" value="Genomic_DNA"/>
</dbReference>
<dbReference type="Proteomes" id="UP000654075">
    <property type="component" value="Unassembled WGS sequence"/>
</dbReference>
<evidence type="ECO:0000256" key="1">
    <source>
        <dbReference type="SAM" id="MobiDB-lite"/>
    </source>
</evidence>